<dbReference type="Proteomes" id="UP000322634">
    <property type="component" value="Unassembled WGS sequence"/>
</dbReference>
<evidence type="ECO:0000313" key="3">
    <source>
        <dbReference type="Proteomes" id="UP000322634"/>
    </source>
</evidence>
<feature type="transmembrane region" description="Helical" evidence="1">
    <location>
        <begin position="42"/>
        <end position="62"/>
    </location>
</feature>
<dbReference type="OrthoDB" id="3602494at2"/>
<keyword evidence="1" id="KW-0472">Membrane</keyword>
<keyword evidence="3" id="KW-1185">Reference proteome</keyword>
<organism evidence="2 3">
    <name type="scientific">Actinomadura syzygii</name>
    <dbReference type="NCBI Taxonomy" id="1427538"/>
    <lineage>
        <taxon>Bacteria</taxon>
        <taxon>Bacillati</taxon>
        <taxon>Actinomycetota</taxon>
        <taxon>Actinomycetes</taxon>
        <taxon>Streptosporangiales</taxon>
        <taxon>Thermomonosporaceae</taxon>
        <taxon>Actinomadura</taxon>
    </lineage>
</organism>
<reference evidence="2 3" key="1">
    <citation type="submission" date="2019-08" db="EMBL/GenBank/DDBJ databases">
        <title>Actinomadura sp. nov. CYP1-5 isolated from mountain soil.</title>
        <authorList>
            <person name="Songsumanus A."/>
            <person name="Kuncharoen N."/>
            <person name="Kudo T."/>
            <person name="Yuki M."/>
            <person name="Igarashi Y."/>
            <person name="Tanasupawat S."/>
        </authorList>
    </citation>
    <scope>NUCLEOTIDE SEQUENCE [LARGE SCALE GENOMIC DNA]</scope>
    <source>
        <strain evidence="2 3">GKU157</strain>
    </source>
</reference>
<name>A0A5D0TVY7_9ACTN</name>
<sequence length="68" mass="7518">MTIHQADPITPRPDRVEKPTEVTLNAVIFRNPDADLTTAGRYLNIAARILGAILLGLTILAIRNQVKR</sequence>
<accession>A0A5D0TVY7</accession>
<gene>
    <name evidence="2" type="ORF">FXF65_33575</name>
</gene>
<dbReference type="EMBL" id="VSFF01000013">
    <property type="protein sequence ID" value="TYC10027.1"/>
    <property type="molecule type" value="Genomic_DNA"/>
</dbReference>
<evidence type="ECO:0000256" key="1">
    <source>
        <dbReference type="SAM" id="Phobius"/>
    </source>
</evidence>
<protein>
    <submittedName>
        <fullName evidence="2">Uncharacterized protein</fullName>
    </submittedName>
</protein>
<keyword evidence="1" id="KW-1133">Transmembrane helix</keyword>
<dbReference type="AlphaFoldDB" id="A0A5D0TVY7"/>
<proteinExistence type="predicted"/>
<evidence type="ECO:0000313" key="2">
    <source>
        <dbReference type="EMBL" id="TYC10027.1"/>
    </source>
</evidence>
<keyword evidence="1" id="KW-0812">Transmembrane</keyword>
<dbReference type="RefSeq" id="WP_148354075.1">
    <property type="nucleotide sequence ID" value="NZ_JBHSBF010000005.1"/>
</dbReference>
<comment type="caution">
    <text evidence="2">The sequence shown here is derived from an EMBL/GenBank/DDBJ whole genome shotgun (WGS) entry which is preliminary data.</text>
</comment>